<name>A0A6I6DFR2_9FIRM</name>
<dbReference type="Proteomes" id="UP000426444">
    <property type="component" value="Chromosome"/>
</dbReference>
<reference evidence="3" key="1">
    <citation type="journal article" date="2019" name="Microbiology">
        <title>Complete Genome Sequence of an Uncultured Bacterium of the Candidate Phylum Bipolaricaulota.</title>
        <authorList>
            <person name="Kadnikov V.V."/>
            <person name="Mardanov A.V."/>
            <person name="Beletsky A.V."/>
            <person name="Frank Y.A."/>
            <person name="Karnachuk O.V."/>
            <person name="Ravin N.V."/>
        </authorList>
    </citation>
    <scope>NUCLEOTIDE SEQUENCE [LARGE SCALE GENOMIC DNA]</scope>
</reference>
<keyword evidence="3" id="KW-1185">Reference proteome</keyword>
<evidence type="ECO:0000313" key="3">
    <source>
        <dbReference type="Proteomes" id="UP000426444"/>
    </source>
</evidence>
<keyword evidence="1" id="KW-0175">Coiled coil</keyword>
<feature type="coiled-coil region" evidence="1">
    <location>
        <begin position="4"/>
        <end position="73"/>
    </location>
</feature>
<dbReference type="RefSeq" id="WP_156203184.1">
    <property type="nucleotide sequence ID" value="NZ_CP046457.1"/>
</dbReference>
<dbReference type="KEGG" id="salq:SYNTR_0675"/>
<proteinExistence type="predicted"/>
<evidence type="ECO:0000256" key="1">
    <source>
        <dbReference type="SAM" id="Coils"/>
    </source>
</evidence>
<gene>
    <name evidence="2" type="ORF">SYNTR_0675</name>
</gene>
<dbReference type="EMBL" id="CP046457">
    <property type="protein sequence ID" value="QGT99268.1"/>
    <property type="molecule type" value="Genomic_DNA"/>
</dbReference>
<evidence type="ECO:0000313" key="2">
    <source>
        <dbReference type="EMBL" id="QGT99268.1"/>
    </source>
</evidence>
<accession>A0A6I6DFR2</accession>
<sequence length="89" mass="10355">MTKQNTYEEKIKKLDKAIKAARDDRSRAVASKEHLEKELIELRKKSEELGVNPDELTEKIKELKTEMDSLIEEAKNLLPDEYLEKVGLK</sequence>
<dbReference type="AlphaFoldDB" id="A0A6I6DFR2"/>
<organism evidence="2 3">
    <name type="scientific">Candidatus Syntrophocurvum alkaliphilum</name>
    <dbReference type="NCBI Taxonomy" id="2293317"/>
    <lineage>
        <taxon>Bacteria</taxon>
        <taxon>Bacillati</taxon>
        <taxon>Bacillota</taxon>
        <taxon>Clostridia</taxon>
        <taxon>Eubacteriales</taxon>
        <taxon>Syntrophomonadaceae</taxon>
        <taxon>Candidatus Syntrophocurvum</taxon>
    </lineage>
</organism>
<protein>
    <submittedName>
        <fullName evidence="2">Uncharacterized protein</fullName>
    </submittedName>
</protein>